<evidence type="ECO:0000256" key="1">
    <source>
        <dbReference type="SAM" id="MobiDB-lite"/>
    </source>
</evidence>
<feature type="region of interest" description="Disordered" evidence="1">
    <location>
        <begin position="186"/>
        <end position="238"/>
    </location>
</feature>
<protein>
    <recommendedName>
        <fullName evidence="3">C3H1-type domain-containing protein</fullName>
    </recommendedName>
</protein>
<evidence type="ECO:0000313" key="2">
    <source>
        <dbReference type="EMBL" id="CCC92252.1"/>
    </source>
</evidence>
<name>G0US89_TRYCI</name>
<dbReference type="EMBL" id="HE575321">
    <property type="protein sequence ID" value="CCC92252.1"/>
    <property type="molecule type" value="Genomic_DNA"/>
</dbReference>
<proteinExistence type="predicted"/>
<feature type="compositionally biased region" description="Low complexity" evidence="1">
    <location>
        <begin position="188"/>
        <end position="208"/>
    </location>
</feature>
<dbReference type="VEuPathDB" id="TriTrypDB:TcIL3000_8_4740"/>
<reference evidence="2" key="1">
    <citation type="journal article" date="2012" name="Proc. Natl. Acad. Sci. U.S.A.">
        <title>Antigenic diversity is generated by distinct evolutionary mechanisms in African trypanosome species.</title>
        <authorList>
            <person name="Jackson A.P."/>
            <person name="Berry A."/>
            <person name="Aslett M."/>
            <person name="Allison H.C."/>
            <person name="Burton P."/>
            <person name="Vavrova-Anderson J."/>
            <person name="Brown R."/>
            <person name="Browne H."/>
            <person name="Corton N."/>
            <person name="Hauser H."/>
            <person name="Gamble J."/>
            <person name="Gilderthorp R."/>
            <person name="Marcello L."/>
            <person name="McQuillan J."/>
            <person name="Otto T.D."/>
            <person name="Quail M.A."/>
            <person name="Sanders M.J."/>
            <person name="van Tonder A."/>
            <person name="Ginger M.L."/>
            <person name="Field M.C."/>
            <person name="Barry J.D."/>
            <person name="Hertz-Fowler C."/>
            <person name="Berriman M."/>
        </authorList>
    </citation>
    <scope>NUCLEOTIDE SEQUENCE</scope>
    <source>
        <strain evidence="2">IL3000</strain>
    </source>
</reference>
<evidence type="ECO:0008006" key="3">
    <source>
        <dbReference type="Google" id="ProtNLM"/>
    </source>
</evidence>
<organism evidence="2">
    <name type="scientific">Trypanosoma congolense (strain IL3000)</name>
    <dbReference type="NCBI Taxonomy" id="1068625"/>
    <lineage>
        <taxon>Eukaryota</taxon>
        <taxon>Discoba</taxon>
        <taxon>Euglenozoa</taxon>
        <taxon>Kinetoplastea</taxon>
        <taxon>Metakinetoplastina</taxon>
        <taxon>Trypanosomatida</taxon>
        <taxon>Trypanosomatidae</taxon>
        <taxon>Trypanosoma</taxon>
        <taxon>Nannomonas</taxon>
    </lineage>
</organism>
<gene>
    <name evidence="2" type="ORF">TCIL3000_8_4740</name>
</gene>
<sequence length="1458" mass="161155">MLQRTVVLFPAVQRSSIRHRYRKAGTKRRKVSQAQKGKSVNNVRDVIGMTIPEVRLRRDRISPAAFDRCIKEHSRGIIDPTPDGPSDAGRFGALFDRREVHFTGRSGDVRRFVESATRCVANGRWLGGRHADAVAFVRGVSDGADEPANGYLLRKSASDDSTPASVGMIGSSSHPLLRRALRRRGDNLRPSSSPAGVLAAGAPGVFPATDESSGNTCGPSGEQKESTGDSVVAAVSPGRRRAERRLRCQSAFLAGSGDSVHPCSLQGGCKSPGGISHCALAAHPSTVCLQWLQSGSCEDARRCSCPWWHPGDVEIMRLESLRTCFFNAAPGCEEKARELKDLIVRMGTLLQMFLDIVVSVVSDVLTAGETAPGEVLSVQRIEKLLSCHGETNNNGSLVPFSFCGDLLSVEQEVCLSALTSCLEESVTGDTSGSGGKLEFQHGFGTCSSGDDVAQYKQLHSVAEQELRHLLVTFRAYITMYGREVGTSNRVTLSPFLTSWLLGRAAELCTSDRGDTAELTPAVLFEEASTALLRKRLDFCGIDISMGAAVQQDAGTRSRWSALLLLQHMTLLSGISDFSTRGRHASLTAEGERSLLYAILLRLRCDAASYCSAGGVQRQYVDFWTFLQSLLSIVSVRLLYNGAKLFTFSRPSLVEVGRRLAKDIEVQFEKKILMAEGWMPWTDAQMFSEQHRAAYTASGYAQTHLPVFARSFMATLLNTLLLNTLRAARREGHFCQSPVSAVIFSGDKSDDHLVDDASANIDSLTACVTREQRLHGSVKSRCGIRLYAEEAMALVGLLHDEGATMLAQRRALMDEFSFRQESFDEREKVDHIKARKGPGADGKSPHDDRKIHIFDKLLPKGSVVVCGDAFGLLLRVLLEGRAAFKALRLATSAVHAARMLRHASRLPAPSVEISKRIKYKRVRNSRTGRKHLVRVSVPVLRSVDPEADGQRYQNKGHGCAQSTALHLQINQKSVVEVVRLTLHMKAVGERLLQGVINDCVKGLLVDYSTERCLPVLTGADVCDDGTISDSLGARELKRIFSVVGIVVCGAKPLPMADDIPQQVAVGYRVPPSKLLVELLVSLSPPADYESRRRHIRLCCMDPYLVNERTLLVQQYLEAKRHFVQASSSAASAWLSYLNIGAQMESRATCVALFRKEAEELPIVTDFVRPLRAAPPPQNLSELRDKLAQVDTGDYDSRDQKAREFGWSVFQRVAASATDHSTVHCVWWAAMGGNLLGVTNEALSGRQLPWGRLLLRNAFHIAQQFSSQRDRQRYTQATMKLFLLADFFDTSSAAPDTSRSNKCVEDLPWNSATVRDIRLFLAAQLHLAEQLHKRSLKTFEGYENEFQRQKRDLDVMLQLKGLTALGEEDIEATTCWKLLEPLLNHTNMVFTWLQESTFNPSQEFIAWLIVRTNKNCDKSRLLLAKWIDLLYQTGNITNRHHQKIATEIEKSAKRAAKTPR</sequence>
<accession>G0US89</accession>